<dbReference type="PROSITE" id="PS50082">
    <property type="entry name" value="WD_REPEATS_2"/>
    <property type="match status" value="1"/>
</dbReference>
<comment type="similarity">
    <text evidence="5">Belongs to the WD repeat EBI family.</text>
</comment>
<dbReference type="PROSITE" id="PS50294">
    <property type="entry name" value="WD_REPEATS_REGION"/>
    <property type="match status" value="1"/>
</dbReference>
<dbReference type="HOGENOM" id="CLU_049792_0_0_1"/>
<evidence type="ECO:0000313" key="8">
    <source>
        <dbReference type="Proteomes" id="UP000000305"/>
    </source>
</evidence>
<dbReference type="Gene3D" id="2.130.10.10">
    <property type="entry name" value="YVTN repeat-like/Quinoprotein amine dehydrogenase"/>
    <property type="match status" value="1"/>
</dbReference>
<dbReference type="PANTHER" id="PTHR22846">
    <property type="entry name" value="WD40 REPEAT PROTEIN"/>
    <property type="match status" value="1"/>
</dbReference>
<evidence type="ECO:0000256" key="3">
    <source>
        <dbReference type="ARBA" id="ARBA00022737"/>
    </source>
</evidence>
<name>E9G4G4_DAPPU</name>
<dbReference type="KEGG" id="dpx:DAPPUDRAFT_314015"/>
<protein>
    <submittedName>
        <fullName evidence="7">Uncharacterized protein</fullName>
    </submittedName>
</protein>
<evidence type="ECO:0000256" key="1">
    <source>
        <dbReference type="ARBA" id="ARBA00004123"/>
    </source>
</evidence>
<dbReference type="OrthoDB" id="1367865at2759"/>
<comment type="subcellular location">
    <subcellularLocation>
        <location evidence="1">Nucleus</location>
    </subcellularLocation>
</comment>
<keyword evidence="3" id="KW-0677">Repeat</keyword>
<keyword evidence="4" id="KW-0539">Nucleus</keyword>
<dbReference type="PhylomeDB" id="E9G4G4"/>
<keyword evidence="8" id="KW-1185">Reference proteome</keyword>
<dbReference type="STRING" id="6669.E9G4G4"/>
<reference evidence="7 8" key="1">
    <citation type="journal article" date="2011" name="Science">
        <title>The ecoresponsive genome of Daphnia pulex.</title>
        <authorList>
            <person name="Colbourne J.K."/>
            <person name="Pfrender M.E."/>
            <person name="Gilbert D."/>
            <person name="Thomas W.K."/>
            <person name="Tucker A."/>
            <person name="Oakley T.H."/>
            <person name="Tokishita S."/>
            <person name="Aerts A."/>
            <person name="Arnold G.J."/>
            <person name="Basu M.K."/>
            <person name="Bauer D.J."/>
            <person name="Caceres C.E."/>
            <person name="Carmel L."/>
            <person name="Casola C."/>
            <person name="Choi J.H."/>
            <person name="Detter J.C."/>
            <person name="Dong Q."/>
            <person name="Dusheyko S."/>
            <person name="Eads B.D."/>
            <person name="Frohlich T."/>
            <person name="Geiler-Samerotte K.A."/>
            <person name="Gerlach D."/>
            <person name="Hatcher P."/>
            <person name="Jogdeo S."/>
            <person name="Krijgsveld J."/>
            <person name="Kriventseva E.V."/>
            <person name="Kultz D."/>
            <person name="Laforsch C."/>
            <person name="Lindquist E."/>
            <person name="Lopez J."/>
            <person name="Manak J.R."/>
            <person name="Muller J."/>
            <person name="Pangilinan J."/>
            <person name="Patwardhan R.P."/>
            <person name="Pitluck S."/>
            <person name="Pritham E.J."/>
            <person name="Rechtsteiner A."/>
            <person name="Rho M."/>
            <person name="Rogozin I.B."/>
            <person name="Sakarya O."/>
            <person name="Salamov A."/>
            <person name="Schaack S."/>
            <person name="Shapiro H."/>
            <person name="Shiga Y."/>
            <person name="Skalitzky C."/>
            <person name="Smith Z."/>
            <person name="Souvorov A."/>
            <person name="Sung W."/>
            <person name="Tang Z."/>
            <person name="Tsuchiya D."/>
            <person name="Tu H."/>
            <person name="Vos H."/>
            <person name="Wang M."/>
            <person name="Wolf Y.I."/>
            <person name="Yamagata H."/>
            <person name="Yamada T."/>
            <person name="Ye Y."/>
            <person name="Shaw J.R."/>
            <person name="Andrews J."/>
            <person name="Crease T.J."/>
            <person name="Tang H."/>
            <person name="Lucas S.M."/>
            <person name="Robertson H.M."/>
            <person name="Bork P."/>
            <person name="Koonin E.V."/>
            <person name="Zdobnov E.M."/>
            <person name="Grigoriev I.V."/>
            <person name="Lynch M."/>
            <person name="Boore J.L."/>
        </authorList>
    </citation>
    <scope>NUCLEOTIDE SEQUENCE [LARGE SCALE GENOMIC DNA]</scope>
</reference>
<dbReference type="InterPro" id="IPR036322">
    <property type="entry name" value="WD40_repeat_dom_sf"/>
</dbReference>
<dbReference type="Pfam" id="PF00400">
    <property type="entry name" value="WD40"/>
    <property type="match status" value="2"/>
</dbReference>
<dbReference type="FunFam" id="2.130.10.10:FF:002198">
    <property type="entry name" value="Uncharacterized protein"/>
    <property type="match status" value="1"/>
</dbReference>
<evidence type="ECO:0000313" key="7">
    <source>
        <dbReference type="EMBL" id="EFX85294.1"/>
    </source>
</evidence>
<dbReference type="InterPro" id="IPR045183">
    <property type="entry name" value="Ebi-like"/>
</dbReference>
<dbReference type="InterPro" id="IPR015943">
    <property type="entry name" value="WD40/YVTN_repeat-like_dom_sf"/>
</dbReference>
<dbReference type="GO" id="GO:0000118">
    <property type="term" value="C:histone deacetylase complex"/>
    <property type="evidence" value="ECO:0000318"/>
    <property type="project" value="GO_Central"/>
</dbReference>
<gene>
    <name evidence="7" type="ORF">DAPPUDRAFT_314015</name>
</gene>
<organism evidence="7 8">
    <name type="scientific">Daphnia pulex</name>
    <name type="common">Water flea</name>
    <dbReference type="NCBI Taxonomy" id="6669"/>
    <lineage>
        <taxon>Eukaryota</taxon>
        <taxon>Metazoa</taxon>
        <taxon>Ecdysozoa</taxon>
        <taxon>Arthropoda</taxon>
        <taxon>Crustacea</taxon>
        <taxon>Branchiopoda</taxon>
        <taxon>Diplostraca</taxon>
        <taxon>Cladocera</taxon>
        <taxon>Anomopoda</taxon>
        <taxon>Daphniidae</taxon>
        <taxon>Daphnia</taxon>
    </lineage>
</organism>
<dbReference type="PANTHER" id="PTHR22846:SF2">
    <property type="entry name" value="F-BOX-LIKE_WD REPEAT-CONTAINING PROTEIN EBI"/>
    <property type="match status" value="1"/>
</dbReference>
<evidence type="ECO:0000256" key="4">
    <source>
        <dbReference type="ARBA" id="ARBA00023242"/>
    </source>
</evidence>
<feature type="repeat" description="WD" evidence="6">
    <location>
        <begin position="342"/>
        <end position="381"/>
    </location>
</feature>
<dbReference type="InParanoid" id="E9G4G4"/>
<dbReference type="GO" id="GO:0003714">
    <property type="term" value="F:transcription corepressor activity"/>
    <property type="evidence" value="ECO:0000318"/>
    <property type="project" value="GO_Central"/>
</dbReference>
<keyword evidence="2 6" id="KW-0853">WD repeat</keyword>
<evidence type="ECO:0000256" key="2">
    <source>
        <dbReference type="ARBA" id="ARBA00022574"/>
    </source>
</evidence>
<accession>E9G4G4</accession>
<dbReference type="SUPFAM" id="SSF50978">
    <property type="entry name" value="WD40 repeat-like"/>
    <property type="match status" value="1"/>
</dbReference>
<dbReference type="InterPro" id="IPR001680">
    <property type="entry name" value="WD40_rpt"/>
</dbReference>
<sequence length="381" mass="43683">MDEAQKSTSPSTTTEHFFNDDLVKDLFKEVEHSQLEERGWRNLRCASFHPSDPVLACGLMDGDDGRVVLLKGLNHSVPFSNWEIELQLECEKESMYSLGWNLDGTQLAASCWLGKIFVWRYPSGELLFEKKHPSTHPKLYWNRFNRDILATLYDNGTKVVGNGKELLIWNTALKNPNTHNIASEFDFCCIDWMSYNRFACGYDNGTIEMRHINEESMKNNQQGITSIIFGKKQSIVRSTKVLKTFIHNFIGEVRCVAWNEILKILASCSWDGWIQIWSKESDSPIYSLEVKCDAFSLVWSPRGIRMDDRIEAPEIPFIACGLRNGSIVLWSPLESEMEPRYLEKHTSQVQQVLFSPDGMFLASDAYLEKAIVWSTKVAPIT</sequence>
<dbReference type="SMART" id="SM00320">
    <property type="entry name" value="WD40"/>
    <property type="match status" value="5"/>
</dbReference>
<evidence type="ECO:0000256" key="6">
    <source>
        <dbReference type="PROSITE-ProRule" id="PRU00221"/>
    </source>
</evidence>
<dbReference type="GO" id="GO:0006357">
    <property type="term" value="P:regulation of transcription by RNA polymerase II"/>
    <property type="evidence" value="ECO:0000318"/>
    <property type="project" value="GO_Central"/>
</dbReference>
<dbReference type="Proteomes" id="UP000000305">
    <property type="component" value="Unassembled WGS sequence"/>
</dbReference>
<dbReference type="EMBL" id="GL732532">
    <property type="protein sequence ID" value="EFX85294.1"/>
    <property type="molecule type" value="Genomic_DNA"/>
</dbReference>
<proteinExistence type="inferred from homology"/>
<evidence type="ECO:0000256" key="5">
    <source>
        <dbReference type="ARBA" id="ARBA00025741"/>
    </source>
</evidence>
<dbReference type="AlphaFoldDB" id="E9G4G4"/>
<dbReference type="eggNOG" id="KOG0273">
    <property type="taxonomic scope" value="Eukaryota"/>
</dbReference>